<accession>A0A7G2CU04</accession>
<keyword evidence="1" id="KW-0175">Coiled coil</keyword>
<organism evidence="2 3">
    <name type="scientific">Angomonas deanei</name>
    <dbReference type="NCBI Taxonomy" id="59799"/>
    <lineage>
        <taxon>Eukaryota</taxon>
        <taxon>Discoba</taxon>
        <taxon>Euglenozoa</taxon>
        <taxon>Kinetoplastea</taxon>
        <taxon>Metakinetoplastina</taxon>
        <taxon>Trypanosomatida</taxon>
        <taxon>Trypanosomatidae</taxon>
        <taxon>Strigomonadinae</taxon>
        <taxon>Angomonas</taxon>
    </lineage>
</organism>
<dbReference type="AlphaFoldDB" id="A0A7G2CU04"/>
<keyword evidence="3" id="KW-1185">Reference proteome</keyword>
<dbReference type="EMBL" id="LR877166">
    <property type="protein sequence ID" value="CAD2221712.1"/>
    <property type="molecule type" value="Genomic_DNA"/>
</dbReference>
<feature type="coiled-coil region" evidence="1">
    <location>
        <begin position="1"/>
        <end position="32"/>
    </location>
</feature>
<dbReference type="PANTHER" id="PTHR23353">
    <property type="entry name" value="RAB-GAP/TBC-RELATED"/>
    <property type="match status" value="1"/>
</dbReference>
<evidence type="ECO:0000256" key="1">
    <source>
        <dbReference type="SAM" id="Coils"/>
    </source>
</evidence>
<proteinExistence type="predicted"/>
<dbReference type="PANTHER" id="PTHR23353:SF23">
    <property type="entry name" value="PROTEIN HAIRLESS"/>
    <property type="match status" value="1"/>
</dbReference>
<sequence length="235" mass="26748">MESYCARVEEENEKLKELVKTLKDNNNNNNNNSFSSMPNVTPIESRSLHTIHPNDNNNTNNNSKSISLEEVRAVTGWEKLLENDVAPNNNNNDGALILDEGARLAQILSRATKQEDNNNNNNENNCCFDIMIHPPTQDSEYRKEYSLSAAERVSYAVEEVQECALRLLSNNYNVTRSEDDTNTSYTYSKEVLREERQLYDAVSDARNTSREAAESLREAARREKDYLAALVFEGV</sequence>
<gene>
    <name evidence="2" type="ORF">ADEAN_000924700</name>
</gene>
<evidence type="ECO:0000313" key="2">
    <source>
        <dbReference type="EMBL" id="CAD2221712.1"/>
    </source>
</evidence>
<protein>
    <submittedName>
        <fullName evidence="2">Uncharacterized protein</fullName>
    </submittedName>
</protein>
<dbReference type="InterPro" id="IPR053019">
    <property type="entry name" value="GATA_zinc_finger"/>
</dbReference>
<dbReference type="Proteomes" id="UP000515908">
    <property type="component" value="Chromosome 22"/>
</dbReference>
<reference evidence="2 3" key="1">
    <citation type="submission" date="2020-08" db="EMBL/GenBank/DDBJ databases">
        <authorList>
            <person name="Newling K."/>
            <person name="Davey J."/>
            <person name="Forrester S."/>
        </authorList>
    </citation>
    <scope>NUCLEOTIDE SEQUENCE [LARGE SCALE GENOMIC DNA]</scope>
    <source>
        <strain evidence="3">Crithidia deanei Carvalho (ATCC PRA-265)</strain>
    </source>
</reference>
<evidence type="ECO:0000313" key="3">
    <source>
        <dbReference type="Proteomes" id="UP000515908"/>
    </source>
</evidence>
<name>A0A7G2CU04_9TRYP</name>
<dbReference type="VEuPathDB" id="TriTrypDB:ADEAN_000924700"/>